<evidence type="ECO:0000313" key="2">
    <source>
        <dbReference type="Proteomes" id="UP001055879"/>
    </source>
</evidence>
<dbReference type="EMBL" id="CM042060">
    <property type="protein sequence ID" value="KAI3677971.1"/>
    <property type="molecule type" value="Genomic_DNA"/>
</dbReference>
<dbReference type="Proteomes" id="UP001055879">
    <property type="component" value="Linkage Group LG14"/>
</dbReference>
<protein>
    <submittedName>
        <fullName evidence="1">Uncharacterized protein</fullName>
    </submittedName>
</protein>
<organism evidence="1 2">
    <name type="scientific">Arctium lappa</name>
    <name type="common">Greater burdock</name>
    <name type="synonym">Lappa major</name>
    <dbReference type="NCBI Taxonomy" id="4217"/>
    <lineage>
        <taxon>Eukaryota</taxon>
        <taxon>Viridiplantae</taxon>
        <taxon>Streptophyta</taxon>
        <taxon>Embryophyta</taxon>
        <taxon>Tracheophyta</taxon>
        <taxon>Spermatophyta</taxon>
        <taxon>Magnoliopsida</taxon>
        <taxon>eudicotyledons</taxon>
        <taxon>Gunneridae</taxon>
        <taxon>Pentapetalae</taxon>
        <taxon>asterids</taxon>
        <taxon>campanulids</taxon>
        <taxon>Asterales</taxon>
        <taxon>Asteraceae</taxon>
        <taxon>Carduoideae</taxon>
        <taxon>Cardueae</taxon>
        <taxon>Arctiinae</taxon>
        <taxon>Arctium</taxon>
    </lineage>
</organism>
<comment type="caution">
    <text evidence="1">The sequence shown here is derived from an EMBL/GenBank/DDBJ whole genome shotgun (WGS) entry which is preliminary data.</text>
</comment>
<sequence length="128" mass="13602">MWVPKSTKTVSAADRVSAAGSINVATCVSTAEYINAANTVSTSSKVNTANTVTTANKVSTAKHASAAKAVSTSKTSTVSSTHVSKPIIVTKYSKIEELKFKNLVKKECKYFDEKGVPKTTLAWVPNPY</sequence>
<accession>A0ACB8Y347</accession>
<name>A0ACB8Y347_ARCLA</name>
<evidence type="ECO:0000313" key="1">
    <source>
        <dbReference type="EMBL" id="KAI3677971.1"/>
    </source>
</evidence>
<keyword evidence="2" id="KW-1185">Reference proteome</keyword>
<reference evidence="1 2" key="2">
    <citation type="journal article" date="2022" name="Mol. Ecol. Resour.">
        <title>The genomes of chicory, endive, great burdock and yacon provide insights into Asteraceae paleo-polyploidization history and plant inulin production.</title>
        <authorList>
            <person name="Fan W."/>
            <person name="Wang S."/>
            <person name="Wang H."/>
            <person name="Wang A."/>
            <person name="Jiang F."/>
            <person name="Liu H."/>
            <person name="Zhao H."/>
            <person name="Xu D."/>
            <person name="Zhang Y."/>
        </authorList>
    </citation>
    <scope>NUCLEOTIDE SEQUENCE [LARGE SCALE GENOMIC DNA]</scope>
    <source>
        <strain evidence="2">cv. Niubang</strain>
    </source>
</reference>
<reference evidence="2" key="1">
    <citation type="journal article" date="2022" name="Mol. Ecol. Resour.">
        <title>The genomes of chicory, endive, great burdock and yacon provide insights into Asteraceae palaeo-polyploidization history and plant inulin production.</title>
        <authorList>
            <person name="Fan W."/>
            <person name="Wang S."/>
            <person name="Wang H."/>
            <person name="Wang A."/>
            <person name="Jiang F."/>
            <person name="Liu H."/>
            <person name="Zhao H."/>
            <person name="Xu D."/>
            <person name="Zhang Y."/>
        </authorList>
    </citation>
    <scope>NUCLEOTIDE SEQUENCE [LARGE SCALE GENOMIC DNA]</scope>
    <source>
        <strain evidence="2">cv. Niubang</strain>
    </source>
</reference>
<proteinExistence type="predicted"/>
<gene>
    <name evidence="1" type="ORF">L6452_37245</name>
</gene>